<dbReference type="Proteomes" id="UP000465609">
    <property type="component" value="Chromosome"/>
</dbReference>
<dbReference type="PANTHER" id="PTHR43802:SF1">
    <property type="entry name" value="IP11341P-RELATED"/>
    <property type="match status" value="1"/>
</dbReference>
<keyword evidence="3" id="KW-1185">Reference proteome</keyword>
<dbReference type="InterPro" id="IPR001753">
    <property type="entry name" value="Enoyl-CoA_hydra/iso"/>
</dbReference>
<dbReference type="InterPro" id="IPR029045">
    <property type="entry name" value="ClpP/crotonase-like_dom_sf"/>
</dbReference>
<evidence type="ECO:0000313" key="2">
    <source>
        <dbReference type="EMBL" id="BBX84832.1"/>
    </source>
</evidence>
<name>A0ABM7IDT2_9MYCO</name>
<gene>
    <name evidence="2" type="ORF">MAUB_27050</name>
</gene>
<organism evidence="2 3">
    <name type="scientific">Mycolicibacterium aubagnense</name>
    <dbReference type="NCBI Taxonomy" id="319707"/>
    <lineage>
        <taxon>Bacteria</taxon>
        <taxon>Bacillati</taxon>
        <taxon>Actinomycetota</taxon>
        <taxon>Actinomycetes</taxon>
        <taxon>Mycobacteriales</taxon>
        <taxon>Mycobacteriaceae</taxon>
        <taxon>Mycolicibacterium</taxon>
    </lineage>
</organism>
<evidence type="ECO:0000313" key="3">
    <source>
        <dbReference type="Proteomes" id="UP000465609"/>
    </source>
</evidence>
<dbReference type="SUPFAM" id="SSF52096">
    <property type="entry name" value="ClpP/crotonase"/>
    <property type="match status" value="1"/>
</dbReference>
<dbReference type="CDD" id="cd06558">
    <property type="entry name" value="crotonase-like"/>
    <property type="match status" value="1"/>
</dbReference>
<protein>
    <submittedName>
        <fullName evidence="2">Enoyl-CoA hydratase</fullName>
    </submittedName>
</protein>
<dbReference type="Pfam" id="PF00378">
    <property type="entry name" value="ECH_1"/>
    <property type="match status" value="1"/>
</dbReference>
<evidence type="ECO:0000256" key="1">
    <source>
        <dbReference type="ARBA" id="ARBA00005254"/>
    </source>
</evidence>
<dbReference type="EMBL" id="AP022577">
    <property type="protein sequence ID" value="BBX84832.1"/>
    <property type="molecule type" value="Genomic_DNA"/>
</dbReference>
<dbReference type="PANTHER" id="PTHR43802">
    <property type="entry name" value="ENOYL-COA HYDRATASE"/>
    <property type="match status" value="1"/>
</dbReference>
<comment type="similarity">
    <text evidence="1">Belongs to the enoyl-CoA hydratase/isomerase family.</text>
</comment>
<reference evidence="2 3" key="1">
    <citation type="journal article" date="2019" name="Emerg. Microbes Infect.">
        <title>Comprehensive subspecies identification of 175 nontuberculous mycobacteria species based on 7547 genomic profiles.</title>
        <authorList>
            <person name="Matsumoto Y."/>
            <person name="Kinjo T."/>
            <person name="Motooka D."/>
            <person name="Nabeya D."/>
            <person name="Jung N."/>
            <person name="Uechi K."/>
            <person name="Horii T."/>
            <person name="Iida T."/>
            <person name="Fujita J."/>
            <person name="Nakamura S."/>
        </authorList>
    </citation>
    <scope>NUCLEOTIDE SEQUENCE [LARGE SCALE GENOMIC DNA]</scope>
    <source>
        <strain evidence="2 3">JCM 15296</strain>
    </source>
</reference>
<proteinExistence type="inferred from homology"/>
<sequence>MSGAECTVAAVIDGAIGRITLNRPERMNAVTVALASELAAALHDLGRRRDLNVIVLRGSGGNFCAGGDFDEVEQLRAQGPAALKFLFTEFRRACDTIAEIDVPVVAAVDGVAAAGGFELMQAADIVLVSDTARIADNHIRFGMIPGGGSTARLPRLVGRQQALALLLSGDRLSGGEAVTRGLAYRSCPATDFEHEVDTFVRELAGRSRQAVVSIKRLVGTGLAGSLDAALTSETDAVVRHIIGSGASGTAAFDSREVRS</sequence>
<dbReference type="RefSeq" id="WP_234884423.1">
    <property type="nucleotide sequence ID" value="NZ_AP022577.1"/>
</dbReference>
<accession>A0ABM7IDT2</accession>
<dbReference type="Gene3D" id="3.90.226.10">
    <property type="entry name" value="2-enoyl-CoA Hydratase, Chain A, domain 1"/>
    <property type="match status" value="1"/>
</dbReference>